<feature type="compositionally biased region" description="Polar residues" evidence="2">
    <location>
        <begin position="1234"/>
        <end position="1262"/>
    </location>
</feature>
<dbReference type="EMBL" id="CDHN01000004">
    <property type="protein sequence ID" value="CEJ92283.1"/>
    <property type="molecule type" value="Genomic_DNA"/>
</dbReference>
<dbReference type="PROSITE" id="PS50010">
    <property type="entry name" value="DH_2"/>
    <property type="match status" value="1"/>
</dbReference>
<feature type="region of interest" description="Disordered" evidence="2">
    <location>
        <begin position="1094"/>
        <end position="1187"/>
    </location>
</feature>
<protein>
    <recommendedName>
        <fullName evidence="3">DH domain-containing protein</fullName>
    </recommendedName>
</protein>
<accession>A0A0A1TML5</accession>
<dbReference type="InterPro" id="IPR000219">
    <property type="entry name" value="DH_dom"/>
</dbReference>
<evidence type="ECO:0000256" key="1">
    <source>
        <dbReference type="SAM" id="Coils"/>
    </source>
</evidence>
<feature type="compositionally biased region" description="Polar residues" evidence="2">
    <location>
        <begin position="1212"/>
        <end position="1225"/>
    </location>
</feature>
<name>A0A0A1TML5_9HYPO</name>
<dbReference type="OrthoDB" id="4066896at2759"/>
<dbReference type="GO" id="GO:0031991">
    <property type="term" value="P:regulation of actomyosin contractile ring contraction"/>
    <property type="evidence" value="ECO:0007669"/>
    <property type="project" value="TreeGrafter"/>
</dbReference>
<feature type="region of interest" description="Disordered" evidence="2">
    <location>
        <begin position="1212"/>
        <end position="1266"/>
    </location>
</feature>
<evidence type="ECO:0000313" key="5">
    <source>
        <dbReference type="Proteomes" id="UP000039046"/>
    </source>
</evidence>
<dbReference type="GO" id="GO:0005085">
    <property type="term" value="F:guanyl-nucleotide exchange factor activity"/>
    <property type="evidence" value="ECO:0007669"/>
    <property type="project" value="InterPro"/>
</dbReference>
<dbReference type="GO" id="GO:0032955">
    <property type="term" value="P:regulation of division septum assembly"/>
    <property type="evidence" value="ECO:0007669"/>
    <property type="project" value="TreeGrafter"/>
</dbReference>
<dbReference type="STRING" id="1531966.A0A0A1TML5"/>
<dbReference type="Proteomes" id="UP000039046">
    <property type="component" value="Unassembled WGS sequence"/>
</dbReference>
<dbReference type="HOGENOM" id="CLU_004333_0_0_1"/>
<evidence type="ECO:0000256" key="2">
    <source>
        <dbReference type="SAM" id="MobiDB-lite"/>
    </source>
</evidence>
<gene>
    <name evidence="4" type="ORF">VHEMI07942</name>
</gene>
<feature type="region of interest" description="Disordered" evidence="2">
    <location>
        <begin position="1281"/>
        <end position="1313"/>
    </location>
</feature>
<dbReference type="InterPro" id="IPR051492">
    <property type="entry name" value="Dynamin-Rho_GEF"/>
</dbReference>
<dbReference type="Pfam" id="PF00621">
    <property type="entry name" value="RhoGEF"/>
    <property type="match status" value="1"/>
</dbReference>
<dbReference type="InterPro" id="IPR057454">
    <property type="entry name" value="Bud3_C"/>
</dbReference>
<dbReference type="PANTHER" id="PTHR22834">
    <property type="entry name" value="NUCLEAR FUSION PROTEIN FUS2"/>
    <property type="match status" value="1"/>
</dbReference>
<organism evidence="4 5">
    <name type="scientific">[Torrubiella] hemipterigena</name>
    <dbReference type="NCBI Taxonomy" id="1531966"/>
    <lineage>
        <taxon>Eukaryota</taxon>
        <taxon>Fungi</taxon>
        <taxon>Dikarya</taxon>
        <taxon>Ascomycota</taxon>
        <taxon>Pezizomycotina</taxon>
        <taxon>Sordariomycetes</taxon>
        <taxon>Hypocreomycetidae</taxon>
        <taxon>Hypocreales</taxon>
        <taxon>Clavicipitaceae</taxon>
        <taxon>Clavicipitaceae incertae sedis</taxon>
        <taxon>'Torrubiella' clade</taxon>
    </lineage>
</organism>
<feature type="coiled-coil region" evidence="1">
    <location>
        <begin position="1433"/>
        <end position="1470"/>
    </location>
</feature>
<feature type="compositionally biased region" description="Polar residues" evidence="2">
    <location>
        <begin position="1297"/>
        <end position="1310"/>
    </location>
</feature>
<dbReference type="SUPFAM" id="SSF48065">
    <property type="entry name" value="DBL homology domain (DH-domain)"/>
    <property type="match status" value="1"/>
</dbReference>
<sequence>MVRVTDELALSPDAVVVYHASDPLLGHLPILVFHGASTTSNYTLNSSRVQIHILTPAGLQSYPRLTVSPQSPFFEAVKYLPREFQGDEVYRGLAFGLSKYFTELPDGVKSYLRNAYPTRGRRPGSGPSLFGEQHAGDLAGTMVKSDNTANIIATLQDALQTQHVSHIDLDFILPPGAIVPLQPNELEEVPENEDDILDPSLRQYGGYTPLIRLLGESVFLPTSRLRRAPSKPTALNRSKSFNTGQKIELRMKLAELIDTEERYVLKLNELVHHVTTEFRESFQAKPADSLSAAEKELGSLFPDSADKILTINSGFLSELRRIMDETEEEAIQDMETSTQNLMSPRGQGPARPKDPSGALAIAKMFLEWFPRFSDCYQDYIKASHHFPTVIMSFLDVGSTMRQRSGPIGEQAIRSTLIEPVQRLPRYSLLIDQIVGCLPMTHPALQPMLKARDIITTICSLDDPSPDKPHIATRLRGLVEAWPTELEPQGRLINAVDFVELEAPFRLSLNMTDNAGLILLFTDCIVVIKKLGSAMTGRDLLREIDKPSATELLISMTNAAGGQASHEYAFTGWHSLSDIKFTHSLDGNLIWMTSTQTMKGAHTGEHKVSTYATSRCLLLQDSLEGRAAKFGEDVVKARIESRFSESERDDPCWTLRSVRMPDTDLGLHAAVFQEGADQLVEGRKEPAFVRVVVDYERGTKGAPVGHYGVEIVVAVNAGDLKRLSMVTVGLNGKEYHDEVALEDFLPALSRRLIQLMSTQHSVANMQLTGPLVSYYTKILRTLTFEASTARAEKTKSFLATSPVKLFASLWSGGAAGTPDSVMSTKQPLQPSLHRTNSFHSFQGSIRGRDDPSFVEDDIPDNPLMRLEQTFSIYTKALLARKGTIVSKHILSRHSADELAVNDLYNKLVENPYDAEIGPDVTIEVLFVAFENFLRIAWTSQMGPVMSMQSLDTLQDRANRRAPGDFADFVHYLFADMAPQNRRAFARIIKLLAELLDGCANDGDRGALTLMFAELLVTNGSASMYINLLDRLVEDCDRIFHESPAQGYEFSNSVAGSMHSTLRKQNSLAGSVASNTSSLRKRFGLDLFKRPKEENKPSVFRSLSRHRNPATGEVSSISKASGRYLDESSFLRGGTAQGTPNRRPPILGAFDDPRPGSSHRSDYTADSMSGRVEGLGVRSPKKKRRSSLSDLKMLMEAATLEDEEELPQPLAATRQTSGKLNAASPASPSKDRIVHSSFQVPQQKENVRSSPASEQTMGGSPTKSPTKHVKAFSVSTIPTLYATQSDITNDSTDRKSRSPTRSPQKLRLNSPQKLRERMASDQLAIESTGNNMQTVLSNISEEVTKLHENSAPSEIKALADSVRALEIQVPKLFQELQERQTALQKEMDTTVKTTETKVRAIDQLHKEVTAENELLYEKFNGELSRILRALKGKGKDEKEEMMTKLKEQADETAKMKKENAKLKREIVSLRAALRSEHGL</sequence>
<dbReference type="Gene3D" id="1.20.900.10">
    <property type="entry name" value="Dbl homology (DH) domain"/>
    <property type="match status" value="1"/>
</dbReference>
<dbReference type="InterPro" id="IPR035899">
    <property type="entry name" value="DBL_dom_sf"/>
</dbReference>
<dbReference type="PANTHER" id="PTHR22834:SF21">
    <property type="entry name" value="GUANYL NUCLEOTIDE EXCHANGE FACTOR, PUTATIVE (AFU_ORTHOLOGUE AFUA_5G11890)-RELATED"/>
    <property type="match status" value="1"/>
</dbReference>
<feature type="compositionally biased region" description="Basic and acidic residues" evidence="2">
    <location>
        <begin position="1149"/>
        <end position="1161"/>
    </location>
</feature>
<dbReference type="Pfam" id="PF25351">
    <property type="entry name" value="PH_BUD3_C"/>
    <property type="match status" value="1"/>
</dbReference>
<reference evidence="4 5" key="1">
    <citation type="journal article" date="2015" name="Genome Announc.">
        <title>Draft Genome Sequence and Gene Annotation of the Entomopathogenic Fungus Verticillium hemipterigenum.</title>
        <authorList>
            <person name="Horn F."/>
            <person name="Habel A."/>
            <person name="Scharf D.H."/>
            <person name="Dworschak J."/>
            <person name="Brakhage A.A."/>
            <person name="Guthke R."/>
            <person name="Hertweck C."/>
            <person name="Linde J."/>
        </authorList>
    </citation>
    <scope>NUCLEOTIDE SEQUENCE [LARGE SCALE GENOMIC DNA]</scope>
</reference>
<keyword evidence="1" id="KW-0175">Coiled coil</keyword>
<evidence type="ECO:0000259" key="3">
    <source>
        <dbReference type="PROSITE" id="PS50010"/>
    </source>
</evidence>
<feature type="domain" description="DH" evidence="3">
    <location>
        <begin position="248"/>
        <end position="464"/>
    </location>
</feature>
<dbReference type="GO" id="GO:0005737">
    <property type="term" value="C:cytoplasm"/>
    <property type="evidence" value="ECO:0007669"/>
    <property type="project" value="TreeGrafter"/>
</dbReference>
<evidence type="ECO:0000313" key="4">
    <source>
        <dbReference type="EMBL" id="CEJ92283.1"/>
    </source>
</evidence>
<keyword evidence="5" id="KW-1185">Reference proteome</keyword>
<dbReference type="SMART" id="SM00325">
    <property type="entry name" value="RhoGEF"/>
    <property type="match status" value="1"/>
</dbReference>
<proteinExistence type="predicted"/>